<evidence type="ECO:0000256" key="1">
    <source>
        <dbReference type="ARBA" id="ARBA00005125"/>
    </source>
</evidence>
<dbReference type="GO" id="GO:0003978">
    <property type="term" value="F:UDP-glucose 4-epimerase activity"/>
    <property type="evidence" value="ECO:0007669"/>
    <property type="project" value="UniProtKB-EC"/>
</dbReference>
<feature type="domain" description="NAD-dependent epimerase/dehydratase" evidence="3">
    <location>
        <begin position="19"/>
        <end position="258"/>
    </location>
</feature>
<dbReference type="Gene3D" id="3.90.25.10">
    <property type="entry name" value="UDP-galactose 4-epimerase, domain 1"/>
    <property type="match status" value="1"/>
</dbReference>
<dbReference type="Pfam" id="PF01370">
    <property type="entry name" value="Epimerase"/>
    <property type="match status" value="1"/>
</dbReference>
<accession>A0A7X0EFY7</accession>
<comment type="similarity">
    <text evidence="2">Belongs to the NAD(P)-dependent epimerase/dehydratase family.</text>
</comment>
<sequence>MIRAADEAATAISWAGARVLVAGGLGFIGARLACRLVTLGAVVTVVDALEPQAGGNIANVADIRDQATIRIADLGDPALLRDLLPGCDVVFNLAGQTGHLASMVAPLQDLDANCRAPLALLEACRTLAPQVTVVYASTRQVYGRPIVLPVDERHPLAPVDINGVHKAAAEAYHGLYWRVHGLDTRVLRLTNTYGPGMRVKDAKQNFLGLWLRQVLEGRPIELWGGHQRRDFSYVDDTVRALLEAARVPMGQGRILNVGGCPPVSLRELAEQLLAQGGGDGGLVVSPFPSDRERIDIGDYYTDDSLFRGLTGWAPETSLAEGLRATLDYYRAALPLYL</sequence>
<dbReference type="AlphaFoldDB" id="A0A7X0EFY7"/>
<keyword evidence="5" id="KW-1185">Reference proteome</keyword>
<dbReference type="SUPFAM" id="SSF51735">
    <property type="entry name" value="NAD(P)-binding Rossmann-fold domains"/>
    <property type="match status" value="1"/>
</dbReference>
<dbReference type="EC" id="5.1.3.2" evidence="4"/>
<dbReference type="Proteomes" id="UP000539175">
    <property type="component" value="Unassembled WGS sequence"/>
</dbReference>
<dbReference type="InterPro" id="IPR001509">
    <property type="entry name" value="Epimerase_deHydtase"/>
</dbReference>
<comment type="caution">
    <text evidence="4">The sequence shown here is derived from an EMBL/GenBank/DDBJ whole genome shotgun (WGS) entry which is preliminary data.</text>
</comment>
<comment type="pathway">
    <text evidence="1">Bacterial outer membrane biogenesis; LPS O-antigen biosynthesis.</text>
</comment>
<dbReference type="PRINTS" id="PR01713">
    <property type="entry name" value="NUCEPIMERASE"/>
</dbReference>
<evidence type="ECO:0000259" key="3">
    <source>
        <dbReference type="Pfam" id="PF01370"/>
    </source>
</evidence>
<name>A0A7X0EFY7_9PROT</name>
<gene>
    <name evidence="4" type="ORF">FHS74_005034</name>
</gene>
<evidence type="ECO:0000256" key="2">
    <source>
        <dbReference type="ARBA" id="ARBA00007637"/>
    </source>
</evidence>
<dbReference type="PANTHER" id="PTHR43000">
    <property type="entry name" value="DTDP-D-GLUCOSE 4,6-DEHYDRATASE-RELATED"/>
    <property type="match status" value="1"/>
</dbReference>
<dbReference type="RefSeq" id="WP_184806865.1">
    <property type="nucleotide sequence ID" value="NZ_JACIIZ010000017.1"/>
</dbReference>
<reference evidence="4 5" key="1">
    <citation type="submission" date="2020-08" db="EMBL/GenBank/DDBJ databases">
        <title>Genomic Encyclopedia of Type Strains, Phase IV (KMG-IV): sequencing the most valuable type-strain genomes for metagenomic binning, comparative biology and taxonomic classification.</title>
        <authorList>
            <person name="Goeker M."/>
        </authorList>
    </citation>
    <scope>NUCLEOTIDE SEQUENCE [LARGE SCALE GENOMIC DNA]</scope>
    <source>
        <strain evidence="4 5">DSM 22198</strain>
    </source>
</reference>
<proteinExistence type="inferred from homology"/>
<protein>
    <submittedName>
        <fullName evidence="4">UDP-glucose 4-epimerase</fullName>
        <ecNumber evidence="4">5.1.3.2</ecNumber>
    </submittedName>
</protein>
<dbReference type="Gene3D" id="3.40.50.720">
    <property type="entry name" value="NAD(P)-binding Rossmann-like Domain"/>
    <property type="match status" value="1"/>
</dbReference>
<evidence type="ECO:0000313" key="5">
    <source>
        <dbReference type="Proteomes" id="UP000539175"/>
    </source>
</evidence>
<dbReference type="InterPro" id="IPR036291">
    <property type="entry name" value="NAD(P)-bd_dom_sf"/>
</dbReference>
<dbReference type="EMBL" id="JACIIZ010000017">
    <property type="protein sequence ID" value="MBB6254445.1"/>
    <property type="molecule type" value="Genomic_DNA"/>
</dbReference>
<keyword evidence="4" id="KW-0413">Isomerase</keyword>
<organism evidence="4 5">
    <name type="scientific">Nitrospirillum iridis</name>
    <dbReference type="NCBI Taxonomy" id="765888"/>
    <lineage>
        <taxon>Bacteria</taxon>
        <taxon>Pseudomonadati</taxon>
        <taxon>Pseudomonadota</taxon>
        <taxon>Alphaproteobacteria</taxon>
        <taxon>Rhodospirillales</taxon>
        <taxon>Azospirillaceae</taxon>
        <taxon>Nitrospirillum</taxon>
    </lineage>
</organism>
<evidence type="ECO:0000313" key="4">
    <source>
        <dbReference type="EMBL" id="MBB6254445.1"/>
    </source>
</evidence>